<organism evidence="2 3">
    <name type="scientific">Coccomyxa viridis</name>
    <dbReference type="NCBI Taxonomy" id="1274662"/>
    <lineage>
        <taxon>Eukaryota</taxon>
        <taxon>Viridiplantae</taxon>
        <taxon>Chlorophyta</taxon>
        <taxon>core chlorophytes</taxon>
        <taxon>Trebouxiophyceae</taxon>
        <taxon>Trebouxiophyceae incertae sedis</taxon>
        <taxon>Coccomyxaceae</taxon>
        <taxon>Coccomyxa</taxon>
    </lineage>
</organism>
<dbReference type="EMBL" id="CAUYUE010000002">
    <property type="protein sequence ID" value="CAK0742972.1"/>
    <property type="molecule type" value="Genomic_DNA"/>
</dbReference>
<evidence type="ECO:0000313" key="3">
    <source>
        <dbReference type="Proteomes" id="UP001314263"/>
    </source>
</evidence>
<feature type="compositionally biased region" description="Low complexity" evidence="1">
    <location>
        <begin position="372"/>
        <end position="381"/>
    </location>
</feature>
<protein>
    <submittedName>
        <fullName evidence="2">Uncharacterized protein</fullName>
    </submittedName>
</protein>
<name>A0AAV1HWM2_9CHLO</name>
<gene>
    <name evidence="2" type="ORF">CVIRNUC_001434</name>
</gene>
<proteinExistence type="predicted"/>
<feature type="compositionally biased region" description="Polar residues" evidence="1">
    <location>
        <begin position="174"/>
        <end position="183"/>
    </location>
</feature>
<dbReference type="AlphaFoldDB" id="A0AAV1HWM2"/>
<comment type="caution">
    <text evidence="2">The sequence shown here is derived from an EMBL/GenBank/DDBJ whole genome shotgun (WGS) entry which is preliminary data.</text>
</comment>
<feature type="region of interest" description="Disordered" evidence="1">
    <location>
        <begin position="248"/>
        <end position="296"/>
    </location>
</feature>
<feature type="region of interest" description="Disordered" evidence="1">
    <location>
        <begin position="173"/>
        <end position="234"/>
    </location>
</feature>
<evidence type="ECO:0000256" key="1">
    <source>
        <dbReference type="SAM" id="MobiDB-lite"/>
    </source>
</evidence>
<accession>A0AAV1HWM2</accession>
<sequence>MSPRPVRTAEWALLHGNCRTDEEKRLGLRPGFEVLKQRADEYFPLRDDHEKPHLRWAAGYPEGTVRPGRPKRETYPGYTRYQERIQADVDGMRFWSTMHMLKTHNHCLPPEQQEIFKSSREVKSPPIKDIRATQSAAYRLDEDRRLAEAFKHLQSSTGQEPAVGDASDVEAVAQGSQLATGEKQTAAAAVDSQGGAVERRRAGKTSPGSTKRRRTAASKDDEAHPVRGVSAPVQHGAVLIKVEASEAASDGMLRRPHTGRVNQATSQPPATVTAAAPGQAADGPVRGKAAAPAPADSLATHCSASLPGSATSHASETLLLRSDSPAVRTPAQKKGPLPGAHGWSGSGPAGGSTDAQQPASASEDAAGPVPPVTAAASEAEARAAGDTAWGAATAALAELRGLLQQREAECRQVAAQNIALQMKNEELHDALAAVRQGAEEDTALLRFMDSSIATMHARLSNCKRARPSA</sequence>
<feature type="region of interest" description="Disordered" evidence="1">
    <location>
        <begin position="326"/>
        <end position="381"/>
    </location>
</feature>
<dbReference type="Proteomes" id="UP001314263">
    <property type="component" value="Unassembled WGS sequence"/>
</dbReference>
<feature type="compositionally biased region" description="Low complexity" evidence="1">
    <location>
        <begin position="263"/>
        <end position="281"/>
    </location>
</feature>
<reference evidence="2 3" key="1">
    <citation type="submission" date="2023-10" db="EMBL/GenBank/DDBJ databases">
        <authorList>
            <person name="Maclean D."/>
            <person name="Macfadyen A."/>
        </authorList>
    </citation>
    <scope>NUCLEOTIDE SEQUENCE [LARGE SCALE GENOMIC DNA]</scope>
</reference>
<evidence type="ECO:0000313" key="2">
    <source>
        <dbReference type="EMBL" id="CAK0742972.1"/>
    </source>
</evidence>
<keyword evidence="3" id="KW-1185">Reference proteome</keyword>